<dbReference type="PANTHER" id="PTHR43031:SF1">
    <property type="entry name" value="PYRIDINE NUCLEOTIDE-DISULPHIDE OXIDOREDUCTASE"/>
    <property type="match status" value="1"/>
</dbReference>
<dbReference type="AlphaFoldDB" id="A0A1I4THH9"/>
<keyword evidence="4" id="KW-1185">Reference proteome</keyword>
<dbReference type="SMART" id="SM00450">
    <property type="entry name" value="RHOD"/>
    <property type="match status" value="1"/>
</dbReference>
<dbReference type="OrthoDB" id="9814704at2"/>
<dbReference type="PROSITE" id="PS00380">
    <property type="entry name" value="RHODANESE_1"/>
    <property type="match status" value="1"/>
</dbReference>
<accession>A0A1I4THH9</accession>
<dbReference type="Pfam" id="PF00581">
    <property type="entry name" value="Rhodanese"/>
    <property type="match status" value="1"/>
</dbReference>
<dbReference type="EMBL" id="FOUE01000007">
    <property type="protein sequence ID" value="SFM76105.1"/>
    <property type="molecule type" value="Genomic_DNA"/>
</dbReference>
<dbReference type="SUPFAM" id="SSF52821">
    <property type="entry name" value="Rhodanese/Cell cycle control phosphatase"/>
    <property type="match status" value="1"/>
</dbReference>
<dbReference type="Proteomes" id="UP000198519">
    <property type="component" value="Unassembled WGS sequence"/>
</dbReference>
<feature type="domain" description="Rhodanese" evidence="2">
    <location>
        <begin position="51"/>
        <end position="143"/>
    </location>
</feature>
<protein>
    <submittedName>
        <fullName evidence="3">Rhodanese-related sulfurtransferase</fullName>
    </submittedName>
</protein>
<proteinExistence type="predicted"/>
<dbReference type="InterPro" id="IPR001307">
    <property type="entry name" value="Thiosulphate_STrfase_CS"/>
</dbReference>
<name>A0A1I4THH9_9GAMM</name>
<dbReference type="STRING" id="488535.SAMN04487963_3629"/>
<keyword evidence="3" id="KW-0808">Transferase</keyword>
<keyword evidence="1" id="KW-0472">Membrane</keyword>
<dbReference type="CDD" id="cd00158">
    <property type="entry name" value="RHOD"/>
    <property type="match status" value="1"/>
</dbReference>
<dbReference type="InterPro" id="IPR001763">
    <property type="entry name" value="Rhodanese-like_dom"/>
</dbReference>
<dbReference type="Gene3D" id="3.40.250.10">
    <property type="entry name" value="Rhodanese-like domain"/>
    <property type="match status" value="1"/>
</dbReference>
<evidence type="ECO:0000256" key="1">
    <source>
        <dbReference type="SAM" id="Phobius"/>
    </source>
</evidence>
<reference evidence="4" key="1">
    <citation type="submission" date="2016-10" db="EMBL/GenBank/DDBJ databases">
        <authorList>
            <person name="Varghese N."/>
            <person name="Submissions S."/>
        </authorList>
    </citation>
    <scope>NUCLEOTIDE SEQUENCE [LARGE SCALE GENOMIC DNA]</scope>
    <source>
        <strain evidence="4">CGMCC 1.7061</strain>
    </source>
</reference>
<dbReference type="InterPro" id="IPR036873">
    <property type="entry name" value="Rhodanese-like_dom_sf"/>
</dbReference>
<feature type="transmembrane region" description="Helical" evidence="1">
    <location>
        <begin position="12"/>
        <end position="30"/>
    </location>
</feature>
<evidence type="ECO:0000313" key="3">
    <source>
        <dbReference type="EMBL" id="SFM76105.1"/>
    </source>
</evidence>
<evidence type="ECO:0000313" key="4">
    <source>
        <dbReference type="Proteomes" id="UP000198519"/>
    </source>
</evidence>
<dbReference type="RefSeq" id="WP_092026563.1">
    <property type="nucleotide sequence ID" value="NZ_FOUE01000007.1"/>
</dbReference>
<gene>
    <name evidence="3" type="ORF">SAMN04487963_3629</name>
</gene>
<evidence type="ECO:0000259" key="2">
    <source>
        <dbReference type="PROSITE" id="PS50206"/>
    </source>
</evidence>
<dbReference type="GO" id="GO:0004792">
    <property type="term" value="F:thiosulfate-cyanide sulfurtransferase activity"/>
    <property type="evidence" value="ECO:0007669"/>
    <property type="project" value="InterPro"/>
</dbReference>
<keyword evidence="1" id="KW-1133">Transmembrane helix</keyword>
<keyword evidence="1" id="KW-0812">Transmembrane</keyword>
<dbReference type="PANTHER" id="PTHR43031">
    <property type="entry name" value="FAD-DEPENDENT OXIDOREDUCTASE"/>
    <property type="match status" value="1"/>
</dbReference>
<dbReference type="InterPro" id="IPR050229">
    <property type="entry name" value="GlpE_sulfurtransferase"/>
</dbReference>
<sequence>MAQTNTKPSQQAWLPATLFALTLLLVIGYHQASQVDYDVPEVDIPTAAALIDAGAVIIDVRSENAYEGRHIPGAMLVPLAVLRAGIPAELEGLKEKEIVVYCNKGTQVGQEATHLLNQAGFAHAVNLQSGIGGWANAGQPVITRDQAG</sequence>
<organism evidence="3 4">
    <name type="scientific">Marinobacter zhejiangensis</name>
    <dbReference type="NCBI Taxonomy" id="488535"/>
    <lineage>
        <taxon>Bacteria</taxon>
        <taxon>Pseudomonadati</taxon>
        <taxon>Pseudomonadota</taxon>
        <taxon>Gammaproteobacteria</taxon>
        <taxon>Pseudomonadales</taxon>
        <taxon>Marinobacteraceae</taxon>
        <taxon>Marinobacter</taxon>
    </lineage>
</organism>
<dbReference type="PROSITE" id="PS50206">
    <property type="entry name" value="RHODANESE_3"/>
    <property type="match status" value="1"/>
</dbReference>